<accession>A0A9X1P135</accession>
<evidence type="ECO:0000256" key="3">
    <source>
        <dbReference type="ARBA" id="ARBA00022448"/>
    </source>
</evidence>
<dbReference type="Proteomes" id="UP001139035">
    <property type="component" value="Unassembled WGS sequence"/>
</dbReference>
<gene>
    <name evidence="6" type="ORF">LZD57_15825</name>
</gene>
<organism evidence="6 7">
    <name type="scientific">Jiella avicenniae</name>
    <dbReference type="NCBI Taxonomy" id="2907202"/>
    <lineage>
        <taxon>Bacteria</taxon>
        <taxon>Pseudomonadati</taxon>
        <taxon>Pseudomonadota</taxon>
        <taxon>Alphaproteobacteria</taxon>
        <taxon>Hyphomicrobiales</taxon>
        <taxon>Aurantimonadaceae</taxon>
        <taxon>Jiella</taxon>
    </lineage>
</organism>
<comment type="subcellular location">
    <subcellularLocation>
        <location evidence="1">Cell envelope</location>
    </subcellularLocation>
</comment>
<comment type="caution">
    <text evidence="6">The sequence shown here is derived from an EMBL/GenBank/DDBJ whole genome shotgun (WGS) entry which is preliminary data.</text>
</comment>
<feature type="signal peptide" evidence="5">
    <location>
        <begin position="1"/>
        <end position="21"/>
    </location>
</feature>
<dbReference type="Gene3D" id="3.40.190.170">
    <property type="entry name" value="Bacterial extracellular solute-binding protein, family 7"/>
    <property type="match status" value="1"/>
</dbReference>
<evidence type="ECO:0000256" key="1">
    <source>
        <dbReference type="ARBA" id="ARBA00004196"/>
    </source>
</evidence>
<feature type="chain" id="PRO_5040793629" evidence="5">
    <location>
        <begin position="22"/>
        <end position="324"/>
    </location>
</feature>
<evidence type="ECO:0000256" key="4">
    <source>
        <dbReference type="ARBA" id="ARBA00022729"/>
    </source>
</evidence>
<reference evidence="6" key="1">
    <citation type="submission" date="2022-01" db="EMBL/GenBank/DDBJ databases">
        <title>Jiella avicenniae sp. nov., a novel endophytic bacterium isolated from bark of Avicennia marina.</title>
        <authorList>
            <person name="Tuo L."/>
        </authorList>
    </citation>
    <scope>NUCLEOTIDE SEQUENCE</scope>
    <source>
        <strain evidence="6">CBK1P-4</strain>
    </source>
</reference>
<dbReference type="NCBIfam" id="TIGR00787">
    <property type="entry name" value="dctP"/>
    <property type="match status" value="1"/>
</dbReference>
<protein>
    <submittedName>
        <fullName evidence="6">TRAP transporter substrate-binding protein</fullName>
    </submittedName>
</protein>
<dbReference type="Pfam" id="PF03480">
    <property type="entry name" value="DctP"/>
    <property type="match status" value="1"/>
</dbReference>
<name>A0A9X1P135_9HYPH</name>
<keyword evidence="4 5" id="KW-0732">Signal</keyword>
<keyword evidence="7" id="KW-1185">Reference proteome</keyword>
<dbReference type="EMBL" id="JAJUWU010000016">
    <property type="protein sequence ID" value="MCE7029460.1"/>
    <property type="molecule type" value="Genomic_DNA"/>
</dbReference>
<dbReference type="CDD" id="cd13603">
    <property type="entry name" value="PBP2_TRAP_Siap_TeaA_like"/>
    <property type="match status" value="1"/>
</dbReference>
<dbReference type="AlphaFoldDB" id="A0A9X1P135"/>
<evidence type="ECO:0000256" key="2">
    <source>
        <dbReference type="ARBA" id="ARBA00009023"/>
    </source>
</evidence>
<dbReference type="InterPro" id="IPR038404">
    <property type="entry name" value="TRAP_DctP_sf"/>
</dbReference>
<dbReference type="InterPro" id="IPR004682">
    <property type="entry name" value="TRAP_DctP"/>
</dbReference>
<dbReference type="RefSeq" id="WP_233720453.1">
    <property type="nucleotide sequence ID" value="NZ_JAJUWU010000016.1"/>
</dbReference>
<dbReference type="GO" id="GO:0055085">
    <property type="term" value="P:transmembrane transport"/>
    <property type="evidence" value="ECO:0007669"/>
    <property type="project" value="InterPro"/>
</dbReference>
<evidence type="ECO:0000313" key="6">
    <source>
        <dbReference type="EMBL" id="MCE7029460.1"/>
    </source>
</evidence>
<comment type="similarity">
    <text evidence="2">Belongs to the bacterial solute-binding protein 7 family.</text>
</comment>
<evidence type="ECO:0000313" key="7">
    <source>
        <dbReference type="Proteomes" id="UP001139035"/>
    </source>
</evidence>
<dbReference type="InterPro" id="IPR018389">
    <property type="entry name" value="DctP_fam"/>
</dbReference>
<sequence>MKLKGTLAAVTIAVMATAANAQETIRLQGATIAPPDNVWAKVGDRFAEAVEKRTDGRVDMNMSYSGSLGNAGETIEALKFGSVDFVIQEVSQLDVYDELAGLGAYPYLIRDADHFKQIFGDAGVGQEFYDELEKRTGYKLIGAGFRGSREMASRREVKTPEDLSGLKMRVPNQVTYRRTWETLGASPVPMPSLEVYTSLQQGIIDGAENPLEAHLRSKYYEAVPYVILTHHVNPYYTFIFSADTFNGLPEDVQKVLQEEGEAAMDWATEEILGSIDGYRKTLEENGATIVEPDREAFRAKLEPMKDMYPEDLQEWIERFQNVGK</sequence>
<dbReference type="GO" id="GO:0030288">
    <property type="term" value="C:outer membrane-bounded periplasmic space"/>
    <property type="evidence" value="ECO:0007669"/>
    <property type="project" value="InterPro"/>
</dbReference>
<keyword evidence="3" id="KW-0813">Transport</keyword>
<dbReference type="PANTHER" id="PTHR33376:SF4">
    <property type="entry name" value="SIALIC ACID-BINDING PERIPLASMIC PROTEIN SIAP"/>
    <property type="match status" value="1"/>
</dbReference>
<dbReference type="PANTHER" id="PTHR33376">
    <property type="match status" value="1"/>
</dbReference>
<evidence type="ECO:0000256" key="5">
    <source>
        <dbReference type="SAM" id="SignalP"/>
    </source>
</evidence>
<proteinExistence type="inferred from homology"/>
<dbReference type="NCBIfam" id="NF037995">
    <property type="entry name" value="TRAP_S1"/>
    <property type="match status" value="1"/>
</dbReference>